<dbReference type="InterPro" id="IPR011761">
    <property type="entry name" value="ATP-grasp"/>
</dbReference>
<dbReference type="Gene3D" id="3.30.470.20">
    <property type="entry name" value="ATP-grasp fold, B domain"/>
    <property type="match status" value="1"/>
</dbReference>
<keyword evidence="1" id="KW-0547">Nucleotide-binding</keyword>
<sequence length="405" mass="47053">MKFLPVILGADTNAYGIAKSIYQYYQEKSICVSTMPLFMTNHSKIIDVRICKELHDETAMVDELIRLAKETPEMDGKRILFAASDAYAVALINQQEKLKEYYHLPVIPKEQLQQFEEKEAFYQLCEKHGMPYAKTEVVTKDNYVNYQSQLMFPVVLKPSNSVSYFDYEFEGKKKAFIIDSLEEVQATLNRIYEGGYTDPMILQEFIPGDDSCMRVVNAYVDASSHVQAISIGHPILEDVTPELVGNYVAIISEENEPLSELCCQFLESIQFKGIADIDLKYDERDQQYKIFEVNLRLGRSSYYTTMAGSHLIQQIIADLIFDEQPKEVLKNTKEILWLGVPEKVALEYIEDPHWKAEAKRLIDAKQYGFTLYFDQDSVLRKRGIKKYYNSYIERYQKWFKRKGDV</sequence>
<proteinExistence type="predicted"/>
<dbReference type="GO" id="GO:0046872">
    <property type="term" value="F:metal ion binding"/>
    <property type="evidence" value="ECO:0007669"/>
    <property type="project" value="InterPro"/>
</dbReference>
<dbReference type="Proteomes" id="UP000016057">
    <property type="component" value="Unassembled WGS sequence"/>
</dbReference>
<dbReference type="SUPFAM" id="SSF56059">
    <property type="entry name" value="Glutathione synthetase ATP-binding domain-like"/>
    <property type="match status" value="1"/>
</dbReference>
<dbReference type="PROSITE" id="PS50975">
    <property type="entry name" value="ATP_GRASP"/>
    <property type="match status" value="1"/>
</dbReference>
<dbReference type="AlphaFoldDB" id="K8ZM70"/>
<dbReference type="Gene3D" id="3.30.1490.20">
    <property type="entry name" value="ATP-grasp fold, A domain"/>
    <property type="match status" value="1"/>
</dbReference>
<evidence type="ECO:0000256" key="1">
    <source>
        <dbReference type="PROSITE-ProRule" id="PRU00409"/>
    </source>
</evidence>
<dbReference type="eggNOG" id="COG3919">
    <property type="taxonomic scope" value="Bacteria"/>
</dbReference>
<dbReference type="RefSeq" id="WP_009488836.1">
    <property type="nucleotide sequence ID" value="NZ_AMYT01000011.1"/>
</dbReference>
<gene>
    <name evidence="3" type="ORF">C683_0389</name>
</gene>
<keyword evidence="1" id="KW-0067">ATP-binding</keyword>
<dbReference type="InterPro" id="IPR013815">
    <property type="entry name" value="ATP_grasp_subdomain_1"/>
</dbReference>
<accession>K8ZM70</accession>
<reference evidence="3 4" key="1">
    <citation type="journal article" date="2013" name="Genome Announc.">
        <title>Draft Genome Sequence of Catellicoccus marimammalium, a Novel Species Commonly Found in Gull Feces.</title>
        <authorList>
            <person name="Weigand M.R."/>
            <person name="Ryu H."/>
            <person name="Bozcek L."/>
            <person name="Konstantinidis K.T."/>
            <person name="Santo Domingo J.W."/>
        </authorList>
    </citation>
    <scope>NUCLEOTIDE SEQUENCE [LARGE SCALE GENOMIC DNA]</scope>
    <source>
        <strain evidence="3 4">M35/04/3</strain>
    </source>
</reference>
<feature type="domain" description="ATP-grasp" evidence="2">
    <location>
        <begin position="122"/>
        <end position="320"/>
    </location>
</feature>
<dbReference type="OrthoDB" id="5420347at2"/>
<protein>
    <submittedName>
        <fullName evidence="3">Putative ATP-grasp enzyme</fullName>
    </submittedName>
</protein>
<evidence type="ECO:0000259" key="2">
    <source>
        <dbReference type="PROSITE" id="PS50975"/>
    </source>
</evidence>
<evidence type="ECO:0000313" key="3">
    <source>
        <dbReference type="EMBL" id="EKU27608.1"/>
    </source>
</evidence>
<comment type="caution">
    <text evidence="3">The sequence shown here is derived from an EMBL/GenBank/DDBJ whole genome shotgun (WGS) entry which is preliminary data.</text>
</comment>
<evidence type="ECO:0000313" key="4">
    <source>
        <dbReference type="Proteomes" id="UP000016057"/>
    </source>
</evidence>
<dbReference type="EMBL" id="AMYT01000011">
    <property type="protein sequence ID" value="EKU27608.1"/>
    <property type="molecule type" value="Genomic_DNA"/>
</dbReference>
<dbReference type="GO" id="GO:0005524">
    <property type="term" value="F:ATP binding"/>
    <property type="evidence" value="ECO:0007669"/>
    <property type="project" value="UniProtKB-UniRule"/>
</dbReference>
<keyword evidence="4" id="KW-1185">Reference proteome</keyword>
<dbReference type="STRING" id="1234409.C683_0389"/>
<name>K8ZM70_9ENTE</name>
<organism evidence="3 4">
    <name type="scientific">Catellicoccus marimammalium M35/04/3</name>
    <dbReference type="NCBI Taxonomy" id="1234409"/>
    <lineage>
        <taxon>Bacteria</taxon>
        <taxon>Bacillati</taxon>
        <taxon>Bacillota</taxon>
        <taxon>Bacilli</taxon>
        <taxon>Lactobacillales</taxon>
        <taxon>Enterococcaceae</taxon>
        <taxon>Catellicoccus</taxon>
    </lineage>
</organism>